<reference evidence="3" key="1">
    <citation type="submission" date="2014-03" db="EMBL/GenBank/DDBJ databases">
        <authorList>
            <person name="Aksoy S."/>
            <person name="Warren W."/>
            <person name="Wilson R.K."/>
        </authorList>
    </citation>
    <scope>NUCLEOTIDE SEQUENCE [LARGE SCALE GENOMIC DNA]</scope>
    <source>
        <strain evidence="3">IAEA</strain>
    </source>
</reference>
<protein>
    <submittedName>
        <fullName evidence="2">Uncharacterized protein</fullName>
    </submittedName>
</protein>
<feature type="compositionally biased region" description="Polar residues" evidence="1">
    <location>
        <begin position="98"/>
        <end position="107"/>
    </location>
</feature>
<evidence type="ECO:0000313" key="3">
    <source>
        <dbReference type="Proteomes" id="UP000092445"/>
    </source>
</evidence>
<reference evidence="2" key="2">
    <citation type="submission" date="2020-05" db="UniProtKB">
        <authorList>
            <consortium name="EnsemblMetazoa"/>
        </authorList>
    </citation>
    <scope>IDENTIFICATION</scope>
    <source>
        <strain evidence="2">IAEA</strain>
    </source>
</reference>
<proteinExistence type="predicted"/>
<dbReference type="Proteomes" id="UP000092445">
    <property type="component" value="Unassembled WGS sequence"/>
</dbReference>
<dbReference type="EnsemblMetazoa" id="GPAI007542-RA">
    <property type="protein sequence ID" value="GPAI007542-PA"/>
    <property type="gene ID" value="GPAI007542"/>
</dbReference>
<dbReference type="VEuPathDB" id="VectorBase:GPAI007542"/>
<accession>A0A1A9Z941</accession>
<name>A0A1A9Z941_GLOPL</name>
<evidence type="ECO:0000313" key="2">
    <source>
        <dbReference type="EnsemblMetazoa" id="GPAI007542-PA"/>
    </source>
</evidence>
<feature type="region of interest" description="Disordered" evidence="1">
    <location>
        <begin position="87"/>
        <end position="107"/>
    </location>
</feature>
<sequence>MQLLAMNNNLKSKREDAAQNAHNWSTTKAIIMRIIEALIFRLNTKRNIETSSLKRYEIYGNKRSINEKKCLKRSTITLKKAVNGHLEAENHSHPLGRWSSQPESKKG</sequence>
<evidence type="ECO:0000256" key="1">
    <source>
        <dbReference type="SAM" id="MobiDB-lite"/>
    </source>
</evidence>
<dbReference type="AlphaFoldDB" id="A0A1A9Z941"/>
<keyword evidence="3" id="KW-1185">Reference proteome</keyword>
<organism evidence="2 3">
    <name type="scientific">Glossina pallidipes</name>
    <name type="common">Tsetse fly</name>
    <dbReference type="NCBI Taxonomy" id="7398"/>
    <lineage>
        <taxon>Eukaryota</taxon>
        <taxon>Metazoa</taxon>
        <taxon>Ecdysozoa</taxon>
        <taxon>Arthropoda</taxon>
        <taxon>Hexapoda</taxon>
        <taxon>Insecta</taxon>
        <taxon>Pterygota</taxon>
        <taxon>Neoptera</taxon>
        <taxon>Endopterygota</taxon>
        <taxon>Diptera</taxon>
        <taxon>Brachycera</taxon>
        <taxon>Muscomorpha</taxon>
        <taxon>Hippoboscoidea</taxon>
        <taxon>Glossinidae</taxon>
        <taxon>Glossina</taxon>
    </lineage>
</organism>